<organism evidence="1 2">
    <name type="scientific">Gossypium raimondii</name>
    <name type="common">Peruvian cotton</name>
    <name type="synonym">Gossypium klotzschianum subsp. raimondii</name>
    <dbReference type="NCBI Taxonomy" id="29730"/>
    <lineage>
        <taxon>Eukaryota</taxon>
        <taxon>Viridiplantae</taxon>
        <taxon>Streptophyta</taxon>
        <taxon>Embryophyta</taxon>
        <taxon>Tracheophyta</taxon>
        <taxon>Spermatophyta</taxon>
        <taxon>Magnoliopsida</taxon>
        <taxon>eudicotyledons</taxon>
        <taxon>Gunneridae</taxon>
        <taxon>Pentapetalae</taxon>
        <taxon>rosids</taxon>
        <taxon>malvids</taxon>
        <taxon>Malvales</taxon>
        <taxon>Malvaceae</taxon>
        <taxon>Malvoideae</taxon>
        <taxon>Gossypium</taxon>
    </lineage>
</organism>
<evidence type="ECO:0000313" key="1">
    <source>
        <dbReference type="EMBL" id="KJB81949.1"/>
    </source>
</evidence>
<sequence length="68" mass="7984">MSHSPTSKAEHWQIFILKRDPHFINSIHRNKNTSSEWSLDVQVNSEPTKVFINFRSENPTKRGTNCMQ</sequence>
<dbReference type="OMA" id="HFINSIH"/>
<protein>
    <submittedName>
        <fullName evidence="1">Uncharacterized protein</fullName>
    </submittedName>
</protein>
<dbReference type="Gramene" id="KJB81949">
    <property type="protein sequence ID" value="KJB81949"/>
    <property type="gene ID" value="B456_013G168500"/>
</dbReference>
<proteinExistence type="predicted"/>
<dbReference type="EMBL" id="CM001752">
    <property type="protein sequence ID" value="KJB81949.1"/>
    <property type="molecule type" value="Genomic_DNA"/>
</dbReference>
<name>A0A0D2VGK5_GOSRA</name>
<gene>
    <name evidence="1" type="ORF">B456_013G168500</name>
</gene>
<dbReference type="Proteomes" id="UP000032304">
    <property type="component" value="Chromosome 13"/>
</dbReference>
<keyword evidence="2" id="KW-1185">Reference proteome</keyword>
<evidence type="ECO:0000313" key="2">
    <source>
        <dbReference type="Proteomes" id="UP000032304"/>
    </source>
</evidence>
<dbReference type="AlphaFoldDB" id="A0A0D2VGK5"/>
<accession>A0A0D2VGK5</accession>
<reference evidence="1 2" key="1">
    <citation type="journal article" date="2012" name="Nature">
        <title>Repeated polyploidization of Gossypium genomes and the evolution of spinnable cotton fibres.</title>
        <authorList>
            <person name="Paterson A.H."/>
            <person name="Wendel J.F."/>
            <person name="Gundlach H."/>
            <person name="Guo H."/>
            <person name="Jenkins J."/>
            <person name="Jin D."/>
            <person name="Llewellyn D."/>
            <person name="Showmaker K.C."/>
            <person name="Shu S."/>
            <person name="Udall J."/>
            <person name="Yoo M.J."/>
            <person name="Byers R."/>
            <person name="Chen W."/>
            <person name="Doron-Faigenboim A."/>
            <person name="Duke M.V."/>
            <person name="Gong L."/>
            <person name="Grimwood J."/>
            <person name="Grover C."/>
            <person name="Grupp K."/>
            <person name="Hu G."/>
            <person name="Lee T.H."/>
            <person name="Li J."/>
            <person name="Lin L."/>
            <person name="Liu T."/>
            <person name="Marler B.S."/>
            <person name="Page J.T."/>
            <person name="Roberts A.W."/>
            <person name="Romanel E."/>
            <person name="Sanders W.S."/>
            <person name="Szadkowski E."/>
            <person name="Tan X."/>
            <person name="Tang H."/>
            <person name="Xu C."/>
            <person name="Wang J."/>
            <person name="Wang Z."/>
            <person name="Zhang D."/>
            <person name="Zhang L."/>
            <person name="Ashrafi H."/>
            <person name="Bedon F."/>
            <person name="Bowers J.E."/>
            <person name="Brubaker C.L."/>
            <person name="Chee P.W."/>
            <person name="Das S."/>
            <person name="Gingle A.R."/>
            <person name="Haigler C.H."/>
            <person name="Harker D."/>
            <person name="Hoffmann L.V."/>
            <person name="Hovav R."/>
            <person name="Jones D.C."/>
            <person name="Lemke C."/>
            <person name="Mansoor S."/>
            <person name="ur Rahman M."/>
            <person name="Rainville L.N."/>
            <person name="Rambani A."/>
            <person name="Reddy U.K."/>
            <person name="Rong J.K."/>
            <person name="Saranga Y."/>
            <person name="Scheffler B.E."/>
            <person name="Scheffler J.A."/>
            <person name="Stelly D.M."/>
            <person name="Triplett B.A."/>
            <person name="Van Deynze A."/>
            <person name="Vaslin M.F."/>
            <person name="Waghmare V.N."/>
            <person name="Walford S.A."/>
            <person name="Wright R.J."/>
            <person name="Zaki E.A."/>
            <person name="Zhang T."/>
            <person name="Dennis E.S."/>
            <person name="Mayer K.F."/>
            <person name="Peterson D.G."/>
            <person name="Rokhsar D.S."/>
            <person name="Wang X."/>
            <person name="Schmutz J."/>
        </authorList>
    </citation>
    <scope>NUCLEOTIDE SEQUENCE [LARGE SCALE GENOMIC DNA]</scope>
</reference>